<dbReference type="AlphaFoldDB" id="A0AA37KPW4"/>
<comment type="caution">
    <text evidence="2">The sequence shown here is derived from an EMBL/GenBank/DDBJ whole genome shotgun (WGS) entry which is preliminary data.</text>
</comment>
<dbReference type="Gene3D" id="3.30.1870.10">
    <property type="entry name" value="EreA-like, domain 2"/>
    <property type="match status" value="1"/>
</dbReference>
<dbReference type="InterPro" id="IPR052036">
    <property type="entry name" value="Hydrolase/PRTase-associated"/>
</dbReference>
<evidence type="ECO:0000313" key="2">
    <source>
        <dbReference type="EMBL" id="GKI18093.1"/>
    </source>
</evidence>
<proteinExistence type="predicted"/>
<dbReference type="SUPFAM" id="SSF159501">
    <property type="entry name" value="EreA/ChaN-like"/>
    <property type="match status" value="1"/>
</dbReference>
<dbReference type="PANTHER" id="PTHR31299:SF0">
    <property type="entry name" value="ESTERASE, PUTATIVE (AFU_ORTHOLOGUE AFUA_1G05850)-RELATED"/>
    <property type="match status" value="1"/>
</dbReference>
<sequence>MVFHQLKSLFLLLFAATALAGCRESIYSTEYNLDFEYARNDSVPTQWALRNTFLTGYTLALDHEVSRHGRTSLKAEWTGCPLAYSWGGFQSFLPGELVAGKEIEISGWVRTKDSVRVCAGYGIFSYVPSKPDMKFLSKIDTIGGIRGTTDWTRHTIKQRIDEGADRVMIGGFVTGKGTAWFDNIELRIDGVKYEGRDIPALKTELSDKDKRQLRKYVHPLRTCEPDGGDNSDLAILGQLVGQSRVVGLGEATHGTSEIYKMKDRIIRYLAENEGVDIFTIEANFPESCRMNDYTVGGTGDPREKIRNLYVWSWRTEEMLSMVEWMKDYNASTPKITYTGVDMQMYTTLMQQLQHRLEGCPAASDSAAKIAEKLQHIYSQPYRIDIELAKEIDAELDELADNAEIASLPDEQQTWVRQYIDLLHQFLSQGTDIYWRDRGMAENMLWILGRNPGSKAVLWAHNLHIAPKMDRNQFICPMGVFLKKRLADDYCTVGFVCYEGSYTAWKDGLKAFDLPAPLPGTLEYALGQLEEPLFILDLKKMREERALAVQWINDLEYREAGATPEIYSNIHILDAYDYLIFIRNTSASHILKY</sequence>
<dbReference type="Gene3D" id="2.60.120.260">
    <property type="entry name" value="Galactose-binding domain-like"/>
    <property type="match status" value="1"/>
</dbReference>
<evidence type="ECO:0008006" key="4">
    <source>
        <dbReference type="Google" id="ProtNLM"/>
    </source>
</evidence>
<organism evidence="2 3">
    <name type="scientific">Alistipes finegoldii</name>
    <dbReference type="NCBI Taxonomy" id="214856"/>
    <lineage>
        <taxon>Bacteria</taxon>
        <taxon>Pseudomonadati</taxon>
        <taxon>Bacteroidota</taxon>
        <taxon>Bacteroidia</taxon>
        <taxon>Bacteroidales</taxon>
        <taxon>Rikenellaceae</taxon>
        <taxon>Alistipes</taxon>
    </lineage>
</organism>
<keyword evidence="1" id="KW-0732">Signal</keyword>
<dbReference type="PROSITE" id="PS51257">
    <property type="entry name" value="PROKAR_LIPOPROTEIN"/>
    <property type="match status" value="1"/>
</dbReference>
<evidence type="ECO:0000256" key="1">
    <source>
        <dbReference type="SAM" id="SignalP"/>
    </source>
</evidence>
<dbReference type="InterPro" id="IPR007815">
    <property type="entry name" value="Emycin_Estase"/>
</dbReference>
<dbReference type="EMBL" id="BQOL01000001">
    <property type="protein sequence ID" value="GKI18093.1"/>
    <property type="molecule type" value="Genomic_DNA"/>
</dbReference>
<feature type="chain" id="PRO_5041272014" description="Erythromycin esterase family protein" evidence="1">
    <location>
        <begin position="21"/>
        <end position="592"/>
    </location>
</feature>
<dbReference type="Proteomes" id="UP001055105">
    <property type="component" value="Unassembled WGS sequence"/>
</dbReference>
<dbReference type="Gene3D" id="1.20.1440.30">
    <property type="entry name" value="Biosynthetic Protein domain"/>
    <property type="match status" value="1"/>
</dbReference>
<protein>
    <recommendedName>
        <fullName evidence="4">Erythromycin esterase family protein</fullName>
    </recommendedName>
</protein>
<feature type="signal peptide" evidence="1">
    <location>
        <begin position="1"/>
        <end position="20"/>
    </location>
</feature>
<accession>A0AA37KPW4</accession>
<dbReference type="GO" id="GO:0046677">
    <property type="term" value="P:response to antibiotic"/>
    <property type="evidence" value="ECO:0007669"/>
    <property type="project" value="InterPro"/>
</dbReference>
<dbReference type="CDD" id="cd14728">
    <property type="entry name" value="Ere-like"/>
    <property type="match status" value="1"/>
</dbReference>
<evidence type="ECO:0000313" key="3">
    <source>
        <dbReference type="Proteomes" id="UP001055105"/>
    </source>
</evidence>
<dbReference type="RefSeq" id="WP_244076181.1">
    <property type="nucleotide sequence ID" value="NZ_AP025581.1"/>
</dbReference>
<dbReference type="Gene3D" id="3.40.1660.10">
    <property type="entry name" value="EreA-like (biosynthetic domain)"/>
    <property type="match status" value="1"/>
</dbReference>
<dbReference type="Pfam" id="PF05139">
    <property type="entry name" value="Erythro_esteras"/>
    <property type="match status" value="1"/>
</dbReference>
<reference evidence="2" key="1">
    <citation type="submission" date="2022-01" db="EMBL/GenBank/DDBJ databases">
        <title>Novel bile acid biosynthetic pathways are enriched in the microbiome of centenarians.</title>
        <authorList>
            <person name="Sato Y."/>
            <person name="Atarashi K."/>
            <person name="Plichta R.D."/>
            <person name="Arai Y."/>
            <person name="Sasajima S."/>
            <person name="Kearney M.S."/>
            <person name="Suda W."/>
            <person name="Takeshita K."/>
            <person name="Sasaki T."/>
            <person name="Okamoto S."/>
            <person name="Skelly N.A."/>
            <person name="Okamura Y."/>
            <person name="Vlamakis H."/>
            <person name="Li Y."/>
            <person name="Tanoue T."/>
            <person name="Takei H."/>
            <person name="Nittono H."/>
            <person name="Narushima S."/>
            <person name="Irie J."/>
            <person name="Itoh H."/>
            <person name="Moriya K."/>
            <person name="Sugiura Y."/>
            <person name="Suematsu M."/>
            <person name="Moritoki N."/>
            <person name="Shibata S."/>
            <person name="Littman R.D."/>
            <person name="Fischbach A.M."/>
            <person name="Uwamino Y."/>
            <person name="Inoue T."/>
            <person name="Honda A."/>
            <person name="Hattori M."/>
            <person name="Murai T."/>
            <person name="Xavier J.R."/>
            <person name="Hirose N."/>
            <person name="Honda K."/>
        </authorList>
    </citation>
    <scope>NUCLEOTIDE SEQUENCE</scope>
    <source>
        <strain evidence="2">CE91-St16</strain>
    </source>
</reference>
<name>A0AA37KPW4_9BACT</name>
<gene>
    <name evidence="2" type="ORF">CE91St16_10010</name>
</gene>
<dbReference type="PANTHER" id="PTHR31299">
    <property type="entry name" value="ESTERASE, PUTATIVE (AFU_ORTHOLOGUE AFUA_1G05850)-RELATED"/>
    <property type="match status" value="1"/>
</dbReference>